<keyword evidence="12" id="KW-1185">Reference proteome</keyword>
<evidence type="ECO:0000256" key="4">
    <source>
        <dbReference type="ARBA" id="ARBA00022475"/>
    </source>
</evidence>
<keyword evidence="4" id="KW-1003">Cell membrane</keyword>
<dbReference type="STRING" id="545694.TREPR_2861"/>
<evidence type="ECO:0000256" key="5">
    <source>
        <dbReference type="ARBA" id="ARBA00022692"/>
    </source>
</evidence>
<evidence type="ECO:0000259" key="10">
    <source>
        <dbReference type="Pfam" id="PF01618"/>
    </source>
</evidence>
<feature type="transmembrane region" description="Helical" evidence="9">
    <location>
        <begin position="181"/>
        <end position="204"/>
    </location>
</feature>
<evidence type="ECO:0000313" key="12">
    <source>
        <dbReference type="Proteomes" id="UP000009223"/>
    </source>
</evidence>
<dbReference type="InterPro" id="IPR000540">
    <property type="entry name" value="Flag_MotA_CS"/>
</dbReference>
<dbReference type="Pfam" id="PF01618">
    <property type="entry name" value="MotA_ExbB"/>
    <property type="match status" value="1"/>
</dbReference>
<proteinExistence type="inferred from homology"/>
<evidence type="ECO:0000256" key="7">
    <source>
        <dbReference type="ARBA" id="ARBA00022989"/>
    </source>
</evidence>
<dbReference type="Proteomes" id="UP000009223">
    <property type="component" value="Chromosome"/>
</dbReference>
<organism evidence="11 12">
    <name type="scientific">Treponema primitia (strain ATCC BAA-887 / DSM 12427 / ZAS-2)</name>
    <dbReference type="NCBI Taxonomy" id="545694"/>
    <lineage>
        <taxon>Bacteria</taxon>
        <taxon>Pseudomonadati</taxon>
        <taxon>Spirochaetota</taxon>
        <taxon>Spirochaetia</taxon>
        <taxon>Spirochaetales</taxon>
        <taxon>Treponemataceae</taxon>
        <taxon>Treponema</taxon>
    </lineage>
</organism>
<evidence type="ECO:0000256" key="6">
    <source>
        <dbReference type="ARBA" id="ARBA00022779"/>
    </source>
</evidence>
<dbReference type="RefSeq" id="WP_015707379.1">
    <property type="nucleotide sequence ID" value="NC_015578.1"/>
</dbReference>
<dbReference type="GO" id="GO:0006935">
    <property type="term" value="P:chemotaxis"/>
    <property type="evidence" value="ECO:0007669"/>
    <property type="project" value="InterPro"/>
</dbReference>
<dbReference type="InterPro" id="IPR047055">
    <property type="entry name" value="MotA-like"/>
</dbReference>
<feature type="transmembrane region" description="Helical" evidence="9">
    <location>
        <begin position="36"/>
        <end position="67"/>
    </location>
</feature>
<evidence type="ECO:0000256" key="1">
    <source>
        <dbReference type="ARBA" id="ARBA00004651"/>
    </source>
</evidence>
<evidence type="ECO:0000313" key="11">
    <source>
        <dbReference type="EMBL" id="AEF84615.1"/>
    </source>
</evidence>
<dbReference type="HOGENOM" id="CLU_079895_1_0_12"/>
<sequence>MDISTLIGVAGCFAMVGLGVISGGTSLGTFVDIPSVLIVVLGSYFGLFTFSSIPDAVGIFTTIGLTFRASNYNEKSLIQQLMAMSEKARREGLLALEEMLDDIESDFIKKGLRLVVDGTDAEIVRTLMETEMGQMQERHVSKIQVVNMWGTLAPGLGMLGTVIGLIGMLKNLEDKSALGPNMAVALITTLYGSMVANLLMIPWAGKLKISDAKESKVMEMAIEGVLSIQAGDNPRILGMKLLSYLTPVERKAMEAEILKD</sequence>
<dbReference type="OrthoDB" id="9806929at2"/>
<reference evidence="12" key="1">
    <citation type="submission" date="2009-12" db="EMBL/GenBank/DDBJ databases">
        <title>Complete sequence of Treponema primitia strain ZAS-2.</title>
        <authorList>
            <person name="Tetu S.G."/>
            <person name="Matson E."/>
            <person name="Ren Q."/>
            <person name="Seshadri R."/>
            <person name="Elbourne L."/>
            <person name="Hassan K.A."/>
            <person name="Durkin A."/>
            <person name="Radune D."/>
            <person name="Mohamoud Y."/>
            <person name="Shay R."/>
            <person name="Jin S."/>
            <person name="Zhang X."/>
            <person name="Lucey K."/>
            <person name="Ballor N.R."/>
            <person name="Ottesen E."/>
            <person name="Rosenthal R."/>
            <person name="Allen A."/>
            <person name="Leadbetter J.R."/>
            <person name="Paulsen I.T."/>
        </authorList>
    </citation>
    <scope>NUCLEOTIDE SEQUENCE [LARGE SCALE GENOMIC DNA]</scope>
    <source>
        <strain evidence="12">ATCC BAA-887 / DSM 12427 / ZAS-2</strain>
    </source>
</reference>
<feature type="transmembrane region" description="Helical" evidence="9">
    <location>
        <begin position="7"/>
        <end position="30"/>
    </location>
</feature>
<evidence type="ECO:0000256" key="2">
    <source>
        <dbReference type="ARBA" id="ARBA00008038"/>
    </source>
</evidence>
<keyword evidence="5 9" id="KW-0812">Transmembrane</keyword>
<keyword evidence="8 9" id="KW-0472">Membrane</keyword>
<dbReference type="PROSITE" id="PS01307">
    <property type="entry name" value="MOTA"/>
    <property type="match status" value="1"/>
</dbReference>
<comment type="subcellular location">
    <subcellularLocation>
        <location evidence="1">Cell membrane</location>
        <topology evidence="1">Multi-pass membrane protein</topology>
    </subcellularLocation>
</comment>
<keyword evidence="3" id="KW-0813">Transport</keyword>
<dbReference type="EMBL" id="CP001843">
    <property type="protein sequence ID" value="AEF84615.1"/>
    <property type="molecule type" value="Genomic_DNA"/>
</dbReference>
<keyword evidence="6" id="KW-0283">Flagellar rotation</keyword>
<feature type="domain" description="MotA/TolQ/ExbB proton channel" evidence="10">
    <location>
        <begin position="101"/>
        <end position="220"/>
    </location>
</feature>
<dbReference type="PANTHER" id="PTHR30433">
    <property type="entry name" value="CHEMOTAXIS PROTEIN MOTA"/>
    <property type="match status" value="1"/>
</dbReference>
<comment type="similarity">
    <text evidence="2">Belongs to the MotA family.</text>
</comment>
<name>F5YPT4_TREPZ</name>
<dbReference type="KEGG" id="tpi:TREPR_2861"/>
<gene>
    <name evidence="11" type="ordered locus">TREPR_2861</name>
</gene>
<evidence type="ECO:0000256" key="9">
    <source>
        <dbReference type="SAM" id="Phobius"/>
    </source>
</evidence>
<reference evidence="11 12" key="2">
    <citation type="journal article" date="2011" name="ISME J.">
        <title>RNA-seq reveals cooperative metabolic interactions between two termite-gut spirochete species in co-culture.</title>
        <authorList>
            <person name="Rosenthal A.Z."/>
            <person name="Matson E.G."/>
            <person name="Eldar A."/>
            <person name="Leadbetter J.R."/>
        </authorList>
    </citation>
    <scope>NUCLEOTIDE SEQUENCE [LARGE SCALE GENOMIC DNA]</scope>
    <source>
        <strain evidence="12">ATCC BAA-887 / DSM 12427 / ZAS-2</strain>
    </source>
</reference>
<dbReference type="GO" id="GO:0005886">
    <property type="term" value="C:plasma membrane"/>
    <property type="evidence" value="ECO:0007669"/>
    <property type="project" value="UniProtKB-SubCell"/>
</dbReference>
<accession>F5YPT4</accession>
<keyword evidence="7 9" id="KW-1133">Transmembrane helix</keyword>
<dbReference type="eggNOG" id="COG1291">
    <property type="taxonomic scope" value="Bacteria"/>
</dbReference>
<protein>
    <submittedName>
        <fullName evidence="11">Chemotaxis protein PomA</fullName>
    </submittedName>
</protein>
<dbReference type="GO" id="GO:0071978">
    <property type="term" value="P:bacterial-type flagellum-dependent swarming motility"/>
    <property type="evidence" value="ECO:0007669"/>
    <property type="project" value="InterPro"/>
</dbReference>
<dbReference type="AlphaFoldDB" id="F5YPT4"/>
<dbReference type="PANTHER" id="PTHR30433:SF2">
    <property type="entry name" value="MOTILITY PROTEIN A"/>
    <property type="match status" value="1"/>
</dbReference>
<dbReference type="InterPro" id="IPR002898">
    <property type="entry name" value="MotA_ExbB_proton_chnl"/>
</dbReference>
<feature type="transmembrane region" description="Helical" evidence="9">
    <location>
        <begin position="145"/>
        <end position="169"/>
    </location>
</feature>
<evidence type="ECO:0000256" key="8">
    <source>
        <dbReference type="ARBA" id="ARBA00023136"/>
    </source>
</evidence>
<evidence type="ECO:0000256" key="3">
    <source>
        <dbReference type="ARBA" id="ARBA00022448"/>
    </source>
</evidence>